<reference evidence="7" key="1">
    <citation type="journal article" date="2018" name="DNA Res.">
        <title>Multiple hybrid de novo genome assembly of finger millet, an orphan allotetraploid crop.</title>
        <authorList>
            <person name="Hatakeyama M."/>
            <person name="Aluri S."/>
            <person name="Balachadran M.T."/>
            <person name="Sivarajan S.R."/>
            <person name="Patrignani A."/>
            <person name="Gruter S."/>
            <person name="Poveda L."/>
            <person name="Shimizu-Inatsugi R."/>
            <person name="Baeten J."/>
            <person name="Francoijs K.J."/>
            <person name="Nataraja K.N."/>
            <person name="Reddy Y.A.N."/>
            <person name="Phadnis S."/>
            <person name="Ravikumar R.L."/>
            <person name="Schlapbach R."/>
            <person name="Sreeman S.M."/>
            <person name="Shimizu K.K."/>
        </authorList>
    </citation>
    <scope>NUCLEOTIDE SEQUENCE</scope>
</reference>
<evidence type="ECO:0000313" key="7">
    <source>
        <dbReference type="EMBL" id="GJM87973.1"/>
    </source>
</evidence>
<name>A0AAV5BNV1_ELECO</name>
<gene>
    <name evidence="7" type="primary">ga03985</name>
    <name evidence="7" type="ORF">PR202_ga03985</name>
</gene>
<dbReference type="CDD" id="cd05476">
    <property type="entry name" value="pepsin_A_like_plant"/>
    <property type="match status" value="1"/>
</dbReference>
<dbReference type="Proteomes" id="UP001054889">
    <property type="component" value="Unassembled WGS sequence"/>
</dbReference>
<accession>A0AAV5BNV1</accession>
<dbReference type="GO" id="GO:0006508">
    <property type="term" value="P:proteolysis"/>
    <property type="evidence" value="ECO:0007669"/>
    <property type="project" value="UniProtKB-KW"/>
</dbReference>
<keyword evidence="4" id="KW-0378">Hydrolase</keyword>
<dbReference type="InterPro" id="IPR033121">
    <property type="entry name" value="PEPTIDASE_A1"/>
</dbReference>
<evidence type="ECO:0000256" key="2">
    <source>
        <dbReference type="ARBA" id="ARBA00022670"/>
    </source>
</evidence>
<dbReference type="PROSITE" id="PS51767">
    <property type="entry name" value="PEPTIDASE_A1"/>
    <property type="match status" value="1"/>
</dbReference>
<keyword evidence="5" id="KW-0325">Glycoprotein</keyword>
<protein>
    <recommendedName>
        <fullName evidence="6">Peptidase A1 domain-containing protein</fullName>
    </recommendedName>
</protein>
<organism evidence="7 8">
    <name type="scientific">Eleusine coracana subsp. coracana</name>
    <dbReference type="NCBI Taxonomy" id="191504"/>
    <lineage>
        <taxon>Eukaryota</taxon>
        <taxon>Viridiplantae</taxon>
        <taxon>Streptophyta</taxon>
        <taxon>Embryophyta</taxon>
        <taxon>Tracheophyta</taxon>
        <taxon>Spermatophyta</taxon>
        <taxon>Magnoliopsida</taxon>
        <taxon>Liliopsida</taxon>
        <taxon>Poales</taxon>
        <taxon>Poaceae</taxon>
        <taxon>PACMAD clade</taxon>
        <taxon>Chloridoideae</taxon>
        <taxon>Cynodonteae</taxon>
        <taxon>Eleusininae</taxon>
        <taxon>Eleusine</taxon>
    </lineage>
</organism>
<reference evidence="7" key="2">
    <citation type="submission" date="2021-12" db="EMBL/GenBank/DDBJ databases">
        <title>Resequencing data analysis of finger millet.</title>
        <authorList>
            <person name="Hatakeyama M."/>
            <person name="Aluri S."/>
            <person name="Balachadran M.T."/>
            <person name="Sivarajan S.R."/>
            <person name="Poveda L."/>
            <person name="Shimizu-Inatsugi R."/>
            <person name="Schlapbach R."/>
            <person name="Sreeman S.M."/>
            <person name="Shimizu K.K."/>
        </authorList>
    </citation>
    <scope>NUCLEOTIDE SEQUENCE</scope>
</reference>
<dbReference type="PANTHER" id="PTHR47967">
    <property type="entry name" value="OS07G0603500 PROTEIN-RELATED"/>
    <property type="match status" value="1"/>
</dbReference>
<dbReference type="PANTHER" id="PTHR47967:SF57">
    <property type="entry name" value="PEPTIDASE A1 DOMAIN-CONTAINING PROTEIN"/>
    <property type="match status" value="1"/>
</dbReference>
<dbReference type="Pfam" id="PF14541">
    <property type="entry name" value="TAXi_C"/>
    <property type="match status" value="1"/>
</dbReference>
<evidence type="ECO:0000313" key="8">
    <source>
        <dbReference type="Proteomes" id="UP001054889"/>
    </source>
</evidence>
<comment type="caution">
    <text evidence="7">The sequence shown here is derived from an EMBL/GenBank/DDBJ whole genome shotgun (WGS) entry which is preliminary data.</text>
</comment>
<dbReference type="InterPro" id="IPR051708">
    <property type="entry name" value="Plant_Aspart_Prot_A1"/>
</dbReference>
<keyword evidence="8" id="KW-1185">Reference proteome</keyword>
<sequence>MAISLGTPAVFNLVTIDTGSTLSWVQCEECQVWCHDQAPQAEQKFKPDSSTTYSHIGCHNEDCIDLHEVYDVPFDCIEETNTCLYSVRYGSSQYSAGKLGKDRLALGNSDDSILDDLVFGCSEDDMFKGSEAGIIGLGNKSYSFFNQLVRKTSYNAFAYCFPIDHKSEGFLTIGPYPPKLEVATPLIPGYGKRWYAHAYSLLQVGMTIDGKRLDVDPSEFRRQLMIVDSGTDDTFLSSPVYYAMAVSMRDKGYDRVYDASKKTVCFSRSASGGSVNWSGLPKVEMKFLRADLTLPPQNVFHQQSDGRICLAFHPDVAGVAGVQILGNKATRSFRLVYDLQMMTFRFQARAC</sequence>
<evidence type="ECO:0000256" key="1">
    <source>
        <dbReference type="ARBA" id="ARBA00007447"/>
    </source>
</evidence>
<evidence type="ECO:0000256" key="4">
    <source>
        <dbReference type="ARBA" id="ARBA00022801"/>
    </source>
</evidence>
<evidence type="ECO:0000256" key="5">
    <source>
        <dbReference type="ARBA" id="ARBA00023180"/>
    </source>
</evidence>
<dbReference type="Gene3D" id="2.40.70.10">
    <property type="entry name" value="Acid Proteases"/>
    <property type="match status" value="2"/>
</dbReference>
<dbReference type="AlphaFoldDB" id="A0AAV5BNV1"/>
<feature type="domain" description="Peptidase A1" evidence="6">
    <location>
        <begin position="1"/>
        <end position="347"/>
    </location>
</feature>
<dbReference type="SUPFAM" id="SSF50630">
    <property type="entry name" value="Acid proteases"/>
    <property type="match status" value="1"/>
</dbReference>
<comment type="similarity">
    <text evidence="1">Belongs to the peptidase A1 family.</text>
</comment>
<proteinExistence type="inferred from homology"/>
<keyword evidence="2" id="KW-0645">Protease</keyword>
<evidence type="ECO:0000256" key="3">
    <source>
        <dbReference type="ARBA" id="ARBA00022750"/>
    </source>
</evidence>
<dbReference type="InterPro" id="IPR032861">
    <property type="entry name" value="TAXi_N"/>
</dbReference>
<dbReference type="GO" id="GO:0004190">
    <property type="term" value="F:aspartic-type endopeptidase activity"/>
    <property type="evidence" value="ECO:0007669"/>
    <property type="project" value="UniProtKB-KW"/>
</dbReference>
<keyword evidence="3" id="KW-0064">Aspartyl protease</keyword>
<dbReference type="FunFam" id="2.40.70.10:FF:000077">
    <property type="entry name" value="Aspartic proteinase nepenthesin-2"/>
    <property type="match status" value="1"/>
</dbReference>
<evidence type="ECO:0000259" key="6">
    <source>
        <dbReference type="PROSITE" id="PS51767"/>
    </source>
</evidence>
<dbReference type="InterPro" id="IPR034161">
    <property type="entry name" value="Pepsin-like_plant"/>
</dbReference>
<dbReference type="InterPro" id="IPR021109">
    <property type="entry name" value="Peptidase_aspartic_dom_sf"/>
</dbReference>
<dbReference type="EMBL" id="BQKI01000002">
    <property type="protein sequence ID" value="GJM87973.1"/>
    <property type="molecule type" value="Genomic_DNA"/>
</dbReference>
<dbReference type="InterPro" id="IPR032799">
    <property type="entry name" value="TAXi_C"/>
</dbReference>
<dbReference type="Pfam" id="PF14543">
    <property type="entry name" value="TAXi_N"/>
    <property type="match status" value="1"/>
</dbReference>